<keyword evidence="9" id="KW-1185">Reference proteome</keyword>
<feature type="transmembrane region" description="Helical" evidence="7">
    <location>
        <begin position="204"/>
        <end position="230"/>
    </location>
</feature>
<dbReference type="Proteomes" id="UP000075714">
    <property type="component" value="Unassembled WGS sequence"/>
</dbReference>
<gene>
    <name evidence="8" type="ORF">GPECTOR_6g812</name>
</gene>
<dbReference type="PANTHER" id="PTHR13624">
    <property type="entry name" value="RE42071P"/>
    <property type="match status" value="1"/>
</dbReference>
<dbReference type="InterPro" id="IPR019395">
    <property type="entry name" value="Transmembrane_161A/B"/>
</dbReference>
<evidence type="ECO:0000256" key="6">
    <source>
        <dbReference type="ARBA" id="ARBA00023180"/>
    </source>
</evidence>
<evidence type="ECO:0000256" key="7">
    <source>
        <dbReference type="SAM" id="Phobius"/>
    </source>
</evidence>
<dbReference type="PANTHER" id="PTHR13624:SF6">
    <property type="entry name" value="EMEI"/>
    <property type="match status" value="1"/>
</dbReference>
<dbReference type="AlphaFoldDB" id="A0A150GVR8"/>
<feature type="transmembrane region" description="Helical" evidence="7">
    <location>
        <begin position="453"/>
        <end position="473"/>
    </location>
</feature>
<evidence type="ECO:0000256" key="1">
    <source>
        <dbReference type="ARBA" id="ARBA00004141"/>
    </source>
</evidence>
<evidence type="ECO:0000256" key="5">
    <source>
        <dbReference type="ARBA" id="ARBA00023136"/>
    </source>
</evidence>
<feature type="transmembrane region" description="Helical" evidence="7">
    <location>
        <begin position="319"/>
        <end position="344"/>
    </location>
</feature>
<organism evidence="8 9">
    <name type="scientific">Gonium pectorale</name>
    <name type="common">Green alga</name>
    <dbReference type="NCBI Taxonomy" id="33097"/>
    <lineage>
        <taxon>Eukaryota</taxon>
        <taxon>Viridiplantae</taxon>
        <taxon>Chlorophyta</taxon>
        <taxon>core chlorophytes</taxon>
        <taxon>Chlorophyceae</taxon>
        <taxon>CS clade</taxon>
        <taxon>Chlamydomonadales</taxon>
        <taxon>Volvocaceae</taxon>
        <taxon>Gonium</taxon>
    </lineage>
</organism>
<feature type="transmembrane region" description="Helical" evidence="7">
    <location>
        <begin position="33"/>
        <end position="54"/>
    </location>
</feature>
<comment type="subcellular location">
    <subcellularLocation>
        <location evidence="1">Membrane</location>
        <topology evidence="1">Multi-pass membrane protein</topology>
    </subcellularLocation>
</comment>
<comment type="similarity">
    <text evidence="2">Belongs to the TMEM161 family.</text>
</comment>
<reference evidence="9" key="1">
    <citation type="journal article" date="2016" name="Nat. Commun.">
        <title>The Gonium pectorale genome demonstrates co-option of cell cycle regulation during the evolution of multicellularity.</title>
        <authorList>
            <person name="Hanschen E.R."/>
            <person name="Marriage T.N."/>
            <person name="Ferris P.J."/>
            <person name="Hamaji T."/>
            <person name="Toyoda A."/>
            <person name="Fujiyama A."/>
            <person name="Neme R."/>
            <person name="Noguchi H."/>
            <person name="Minakuchi Y."/>
            <person name="Suzuki M."/>
            <person name="Kawai-Toyooka H."/>
            <person name="Smith D.R."/>
            <person name="Sparks H."/>
            <person name="Anderson J."/>
            <person name="Bakaric R."/>
            <person name="Luria V."/>
            <person name="Karger A."/>
            <person name="Kirschner M.W."/>
            <person name="Durand P.M."/>
            <person name="Michod R.E."/>
            <person name="Nozaki H."/>
            <person name="Olson B.J."/>
        </authorList>
    </citation>
    <scope>NUCLEOTIDE SEQUENCE [LARGE SCALE GENOMIC DNA]</scope>
    <source>
        <strain evidence="9">NIES-2863</strain>
    </source>
</reference>
<feature type="transmembrane region" description="Helical" evidence="7">
    <location>
        <begin position="236"/>
        <end position="266"/>
    </location>
</feature>
<evidence type="ECO:0000313" key="8">
    <source>
        <dbReference type="EMBL" id="KXZ53894.1"/>
    </source>
</evidence>
<keyword evidence="3 7" id="KW-0812">Transmembrane</keyword>
<feature type="transmembrane region" description="Helical" evidence="7">
    <location>
        <begin position="60"/>
        <end position="83"/>
    </location>
</feature>
<evidence type="ECO:0000256" key="4">
    <source>
        <dbReference type="ARBA" id="ARBA00022989"/>
    </source>
</evidence>
<proteinExistence type="inferred from homology"/>
<feature type="transmembrane region" description="Helical" evidence="7">
    <location>
        <begin position="95"/>
        <end position="115"/>
    </location>
</feature>
<sequence length="480" mass="49533">MQQSTLVLQQLSSKALAALYAEPATLGGNLESLGALLMVLVVVVAAHFTLGPLVNLWQDALLWCLGAVTAGLAVWQLLLLQADGKPGRLLSGDKLYVLMVGALAAAVAYGILTAAPRGWLRDEWDATTAARDLDRLFNGGIRRLYAVRMQRYIPPPPMHSDPQAVAVVLAAVAGAMAAGLLGSSARVARLYSYVSPPPHWGERYLAPGPLSAAILRLALALPLAVVLFGIRPAVDFWGPAASAAAAGAVLGPALVAAAAAAQLLAVRPLVGSHLGSALLEYHLVRHSVTHGSSAGAAVTATTPAAAAMRDELLRKRLHFVYATAALQLLSSAIILVCLAIMYGAAAGTLNPLWPAKPFLFDIHARRVPAVPPVSEPGLLPVTAPQPPAAPEAAPDPGLLLEGMEEVASVAATLVHTAAAAASGAATAASEAAAAAGALPPMPPLDFLRTACGFLAWWCCVAQCLFTYSLLFVYRTGLHVG</sequence>
<keyword evidence="5 7" id="KW-0472">Membrane</keyword>
<evidence type="ECO:0000256" key="3">
    <source>
        <dbReference type="ARBA" id="ARBA00022692"/>
    </source>
</evidence>
<evidence type="ECO:0000313" key="9">
    <source>
        <dbReference type="Proteomes" id="UP000075714"/>
    </source>
</evidence>
<comment type="caution">
    <text evidence="8">The sequence shown here is derived from an EMBL/GenBank/DDBJ whole genome shotgun (WGS) entry which is preliminary data.</text>
</comment>
<name>A0A150GVR8_GONPE</name>
<dbReference type="EMBL" id="LSYV01000007">
    <property type="protein sequence ID" value="KXZ53894.1"/>
    <property type="molecule type" value="Genomic_DNA"/>
</dbReference>
<dbReference type="OrthoDB" id="541790at2759"/>
<feature type="transmembrane region" description="Helical" evidence="7">
    <location>
        <begin position="164"/>
        <end position="183"/>
    </location>
</feature>
<keyword evidence="4 7" id="KW-1133">Transmembrane helix</keyword>
<protein>
    <submittedName>
        <fullName evidence="8">Uncharacterized protein</fullName>
    </submittedName>
</protein>
<keyword evidence="6" id="KW-0325">Glycoprotein</keyword>
<evidence type="ECO:0000256" key="2">
    <source>
        <dbReference type="ARBA" id="ARBA00009706"/>
    </source>
</evidence>
<accession>A0A150GVR8</accession>
<dbReference type="GO" id="GO:0016020">
    <property type="term" value="C:membrane"/>
    <property type="evidence" value="ECO:0007669"/>
    <property type="project" value="UniProtKB-SubCell"/>
</dbReference>